<evidence type="ECO:0000256" key="1">
    <source>
        <dbReference type="PROSITE-ProRule" id="PRU00409"/>
    </source>
</evidence>
<dbReference type="InterPro" id="IPR013815">
    <property type="entry name" value="ATP_grasp_subdomain_1"/>
</dbReference>
<reference evidence="4 5" key="1">
    <citation type="submission" date="2017-07" db="EMBL/GenBank/DDBJ databases">
        <title>Phylogenetic study on the rhizospheric bacterium Ochrobactrum sp. A44.</title>
        <authorList>
            <person name="Krzyzanowska D.M."/>
            <person name="Ossowicki A."/>
            <person name="Rajewska M."/>
            <person name="Maciag T."/>
            <person name="Kaczynski Z."/>
            <person name="Czerwicka M."/>
            <person name="Jafra S."/>
        </authorList>
    </citation>
    <scope>NUCLEOTIDE SEQUENCE [LARGE SCALE GENOMIC DNA]</scope>
    <source>
        <strain evidence="4 5">DSM 7216</strain>
    </source>
</reference>
<dbReference type="GO" id="GO:0005524">
    <property type="term" value="F:ATP binding"/>
    <property type="evidence" value="ECO:0007669"/>
    <property type="project" value="UniProtKB-UniRule"/>
</dbReference>
<dbReference type="GO" id="GO:0018169">
    <property type="term" value="F:ribosomal S6-glutamic acid ligase activity"/>
    <property type="evidence" value="ECO:0007669"/>
    <property type="project" value="TreeGrafter"/>
</dbReference>
<evidence type="ECO:0000313" key="4">
    <source>
        <dbReference type="EMBL" id="OYR15874.1"/>
    </source>
</evidence>
<dbReference type="Gene3D" id="3.30.1490.20">
    <property type="entry name" value="ATP-grasp fold, A domain"/>
    <property type="match status" value="1"/>
</dbReference>
<dbReference type="InterPro" id="IPR016181">
    <property type="entry name" value="Acyl_CoA_acyltransferase"/>
</dbReference>
<sequence length="596" mass="66272">MRGKNAFSHRLNRLRIPESAGFYQEHLHANTPEEERNANRNIILDCGWGRLLFAQTFESNEAIIEALRSEAPASRDILFYVSDPHVLLSQAQQEIFLDPSHTYRLELSNYRAGGRRTRGISIRRAVSEIDADGINAVYAACGMVQLRADFFSCERDNRAVTYFVAQDDTTGEIVGTVTGINHQRLFNDPDQGGSLWCLAVHPQARQPGIGEKLVRKLAEHFQAHGLNHVDLSVLYDNDNAIRLYEKLKFRRVPLFAIKRKNAINEKFFAQPISSMSALNPYARIIVDEALRRGVHVDITDAEGGFFRLSHGGRSIHCRESLSEMTSGVAMSICDDKAVTRRTVAKVGLSVPEQIAADADDETLEAFLAKHQKLVVKPARGEQGRGISVGITTMKDLRAAVKQAREVCNQVLLEACFEGEDLRLVIIDYKLVAAAVRRPPRVIGDGKSTIRRLIEVQSRRRLAATGGESRIPIDAETKRCLEQQGLTLDDMLEDQREITVRKAANLHTGGTIHDVTATVHPDLVEAACKAASAIDIPVVGIDFMVKSPETPNYVFIEANERPGLANHEPQPTAARFVECMFPQLMHAPHNGSKRLAK</sequence>
<dbReference type="Proteomes" id="UP000215590">
    <property type="component" value="Unassembled WGS sequence"/>
</dbReference>
<keyword evidence="5" id="KW-1185">Reference proteome</keyword>
<organism evidence="4 5">
    <name type="scientific">Brucella thiophenivorans</name>
    <dbReference type="NCBI Taxonomy" id="571255"/>
    <lineage>
        <taxon>Bacteria</taxon>
        <taxon>Pseudomonadati</taxon>
        <taxon>Pseudomonadota</taxon>
        <taxon>Alphaproteobacteria</taxon>
        <taxon>Hyphomicrobiales</taxon>
        <taxon>Brucellaceae</taxon>
        <taxon>Brucella/Ochrobactrum group</taxon>
        <taxon>Brucella</taxon>
    </lineage>
</organism>
<dbReference type="Gene3D" id="3.40.630.30">
    <property type="match status" value="1"/>
</dbReference>
<proteinExistence type="predicted"/>
<dbReference type="PANTHER" id="PTHR21621">
    <property type="entry name" value="RIBOSOMAL PROTEIN S6 MODIFICATION PROTEIN"/>
    <property type="match status" value="1"/>
</dbReference>
<name>A0A256FLZ5_9HYPH</name>
<dbReference type="GO" id="GO:0046872">
    <property type="term" value="F:metal ion binding"/>
    <property type="evidence" value="ECO:0007669"/>
    <property type="project" value="InterPro"/>
</dbReference>
<feature type="domain" description="ATP-grasp" evidence="2">
    <location>
        <begin position="340"/>
        <end position="584"/>
    </location>
</feature>
<evidence type="ECO:0000259" key="2">
    <source>
        <dbReference type="PROSITE" id="PS50975"/>
    </source>
</evidence>
<keyword evidence="1" id="KW-0547">Nucleotide-binding</keyword>
<evidence type="ECO:0000313" key="5">
    <source>
        <dbReference type="Proteomes" id="UP000215590"/>
    </source>
</evidence>
<comment type="caution">
    <text evidence="4">The sequence shown here is derived from an EMBL/GenBank/DDBJ whole genome shotgun (WGS) entry which is preliminary data.</text>
</comment>
<protein>
    <submittedName>
        <fullName evidence="4">Prokaryotic glutathione synthetase, ATP-grasp domain protein</fullName>
    </submittedName>
</protein>
<dbReference type="GO" id="GO:0005737">
    <property type="term" value="C:cytoplasm"/>
    <property type="evidence" value="ECO:0007669"/>
    <property type="project" value="TreeGrafter"/>
</dbReference>
<feature type="domain" description="N-acetyltransferase" evidence="3">
    <location>
        <begin position="121"/>
        <end position="270"/>
    </location>
</feature>
<gene>
    <name evidence="4" type="ORF">CEV31_2663</name>
</gene>
<dbReference type="AlphaFoldDB" id="A0A256FLZ5"/>
<dbReference type="CDD" id="cd04301">
    <property type="entry name" value="NAT_SF"/>
    <property type="match status" value="1"/>
</dbReference>
<dbReference type="EMBL" id="NNRJ01000049">
    <property type="protein sequence ID" value="OYR15874.1"/>
    <property type="molecule type" value="Genomic_DNA"/>
</dbReference>
<dbReference type="InterPro" id="IPR000182">
    <property type="entry name" value="GNAT_dom"/>
</dbReference>
<evidence type="ECO:0000259" key="3">
    <source>
        <dbReference type="PROSITE" id="PS51186"/>
    </source>
</evidence>
<dbReference type="PROSITE" id="PS51186">
    <property type="entry name" value="GNAT"/>
    <property type="match status" value="1"/>
</dbReference>
<keyword evidence="1" id="KW-0067">ATP-binding</keyword>
<accession>A0A256FLZ5</accession>
<dbReference type="NCBIfam" id="TIGR03103">
    <property type="entry name" value="trio_acet_GNAT"/>
    <property type="match status" value="1"/>
</dbReference>
<dbReference type="GO" id="GO:0016747">
    <property type="term" value="F:acyltransferase activity, transferring groups other than amino-acyl groups"/>
    <property type="evidence" value="ECO:0007669"/>
    <property type="project" value="InterPro"/>
</dbReference>
<dbReference type="Gene3D" id="3.30.470.20">
    <property type="entry name" value="ATP-grasp fold, B domain"/>
    <property type="match status" value="2"/>
</dbReference>
<dbReference type="GO" id="GO:0009432">
    <property type="term" value="P:SOS response"/>
    <property type="evidence" value="ECO:0007669"/>
    <property type="project" value="TreeGrafter"/>
</dbReference>
<dbReference type="PANTHER" id="PTHR21621:SF0">
    <property type="entry name" value="BETA-CITRYLGLUTAMATE SYNTHASE B-RELATED"/>
    <property type="match status" value="1"/>
</dbReference>
<dbReference type="InterPro" id="IPR011761">
    <property type="entry name" value="ATP-grasp"/>
</dbReference>
<dbReference type="Pfam" id="PF00583">
    <property type="entry name" value="Acetyltransf_1"/>
    <property type="match status" value="1"/>
</dbReference>
<dbReference type="InterPro" id="IPR017534">
    <property type="entry name" value="GNAT-acetyltransferase"/>
</dbReference>
<dbReference type="SUPFAM" id="SSF56059">
    <property type="entry name" value="Glutathione synthetase ATP-binding domain-like"/>
    <property type="match status" value="1"/>
</dbReference>
<dbReference type="PROSITE" id="PS50975">
    <property type="entry name" value="ATP_GRASP"/>
    <property type="match status" value="1"/>
</dbReference>
<dbReference type="SUPFAM" id="SSF55729">
    <property type="entry name" value="Acyl-CoA N-acyltransferases (Nat)"/>
    <property type="match status" value="1"/>
</dbReference>